<gene>
    <name evidence="1" type="ORF">S01H4_44313</name>
</gene>
<protein>
    <submittedName>
        <fullName evidence="1">Uncharacterized protein</fullName>
    </submittedName>
</protein>
<name>X1C3B0_9ZZZZ</name>
<dbReference type="EMBL" id="BART01024556">
    <property type="protein sequence ID" value="GAG90898.1"/>
    <property type="molecule type" value="Genomic_DNA"/>
</dbReference>
<sequence length="82" mass="8941">MVILPGLLFDNPQGITGLLLADPVLLNPIVAIPIPVLTGVEVESKTSLNIYWDENGADSYKIYQDGGNPTEVIHSFYTLENL</sequence>
<dbReference type="AlphaFoldDB" id="X1C3B0"/>
<proteinExistence type="predicted"/>
<organism evidence="1">
    <name type="scientific">marine sediment metagenome</name>
    <dbReference type="NCBI Taxonomy" id="412755"/>
    <lineage>
        <taxon>unclassified sequences</taxon>
        <taxon>metagenomes</taxon>
        <taxon>ecological metagenomes</taxon>
    </lineage>
</organism>
<accession>X1C3B0</accession>
<comment type="caution">
    <text evidence="1">The sequence shown here is derived from an EMBL/GenBank/DDBJ whole genome shotgun (WGS) entry which is preliminary data.</text>
</comment>
<feature type="non-terminal residue" evidence="1">
    <location>
        <position position="82"/>
    </location>
</feature>
<reference evidence="1" key="1">
    <citation type="journal article" date="2014" name="Front. Microbiol.">
        <title>High frequency of phylogenetically diverse reductive dehalogenase-homologous genes in deep subseafloor sedimentary metagenomes.</title>
        <authorList>
            <person name="Kawai M."/>
            <person name="Futagami T."/>
            <person name="Toyoda A."/>
            <person name="Takaki Y."/>
            <person name="Nishi S."/>
            <person name="Hori S."/>
            <person name="Arai W."/>
            <person name="Tsubouchi T."/>
            <person name="Morono Y."/>
            <person name="Uchiyama I."/>
            <person name="Ito T."/>
            <person name="Fujiyama A."/>
            <person name="Inagaki F."/>
            <person name="Takami H."/>
        </authorList>
    </citation>
    <scope>NUCLEOTIDE SEQUENCE</scope>
    <source>
        <strain evidence="1">Expedition CK06-06</strain>
    </source>
</reference>
<evidence type="ECO:0000313" key="1">
    <source>
        <dbReference type="EMBL" id="GAG90898.1"/>
    </source>
</evidence>